<dbReference type="Proteomes" id="UP000803844">
    <property type="component" value="Unassembled WGS sequence"/>
</dbReference>
<keyword evidence="5" id="KW-1185">Reference proteome</keyword>
<evidence type="ECO:0000256" key="2">
    <source>
        <dbReference type="ARBA" id="ARBA00023002"/>
    </source>
</evidence>
<dbReference type="Pfam" id="PF00107">
    <property type="entry name" value="ADH_zinc_N"/>
    <property type="match status" value="1"/>
</dbReference>
<gene>
    <name evidence="4" type="ORF">M406DRAFT_258601</name>
</gene>
<evidence type="ECO:0000313" key="4">
    <source>
        <dbReference type="EMBL" id="KAF3764980.1"/>
    </source>
</evidence>
<feature type="domain" description="Enoyl reductase (ER)" evidence="3">
    <location>
        <begin position="17"/>
        <end position="356"/>
    </location>
</feature>
<dbReference type="AlphaFoldDB" id="A0A9P4Y203"/>
<dbReference type="GO" id="GO:0016651">
    <property type="term" value="F:oxidoreductase activity, acting on NAD(P)H"/>
    <property type="evidence" value="ECO:0007669"/>
    <property type="project" value="InterPro"/>
</dbReference>
<dbReference type="InterPro" id="IPR013154">
    <property type="entry name" value="ADH-like_N"/>
</dbReference>
<reference evidence="4" key="1">
    <citation type="journal article" date="2020" name="Phytopathology">
        <title>Genome sequence of the chestnut blight fungus Cryphonectria parasitica EP155: A fundamental resource for an archetypical invasive plant pathogen.</title>
        <authorList>
            <person name="Crouch J.A."/>
            <person name="Dawe A."/>
            <person name="Aerts A."/>
            <person name="Barry K."/>
            <person name="Churchill A.C.L."/>
            <person name="Grimwood J."/>
            <person name="Hillman B."/>
            <person name="Milgroom M.G."/>
            <person name="Pangilinan J."/>
            <person name="Smith M."/>
            <person name="Salamov A."/>
            <person name="Schmutz J."/>
            <person name="Yadav J."/>
            <person name="Grigoriev I.V."/>
            <person name="Nuss D."/>
        </authorList>
    </citation>
    <scope>NUCLEOTIDE SEQUENCE</scope>
    <source>
        <strain evidence="4">EP155</strain>
    </source>
</reference>
<sequence>MGASTLPSQQTALVVQGPGKLAVQHDVSVPALRDDGAIIKVAAVAINPVDAKILDFSPAIGAVHGHDFAGTIVAVGPNAPSYLAVGDRVASTVHGNNAMEPGVGAFSEYVASDGGLLLKIPDSMSFEEAATIGIGLGTALLCIFRELELPGPLYPRDPSRAEDFILIAGGSTATGTRTIQLLKLMGLRVLTTCSPPNYDLALKFGAEKVFDYHSPTCAVDIRSYTGNALAYAIDCVSQADTTQLCYAAIGRAGGRYVSLEPYRETVTATRALTIEPSFCMAMTLFGKKVALDGIYGREAQPQDRQMANDMFPQVQKLMDDGLFSTHPVKSMDGGWAGVIRGIDLVRAQTSSGYKLVYAV</sequence>
<dbReference type="GeneID" id="63834374"/>
<evidence type="ECO:0000256" key="1">
    <source>
        <dbReference type="ARBA" id="ARBA00008072"/>
    </source>
</evidence>
<evidence type="ECO:0000313" key="5">
    <source>
        <dbReference type="Proteomes" id="UP000803844"/>
    </source>
</evidence>
<dbReference type="RefSeq" id="XP_040775941.1">
    <property type="nucleotide sequence ID" value="XM_040917245.1"/>
</dbReference>
<dbReference type="SUPFAM" id="SSF51735">
    <property type="entry name" value="NAD(P)-binding Rossmann-fold domains"/>
    <property type="match status" value="1"/>
</dbReference>
<dbReference type="InterPro" id="IPR036291">
    <property type="entry name" value="NAD(P)-bd_dom_sf"/>
</dbReference>
<dbReference type="Gene3D" id="3.40.50.720">
    <property type="entry name" value="NAD(P)-binding Rossmann-like Domain"/>
    <property type="match status" value="1"/>
</dbReference>
<dbReference type="CDD" id="cd08249">
    <property type="entry name" value="enoyl_reductase_like"/>
    <property type="match status" value="1"/>
</dbReference>
<comment type="caution">
    <text evidence="4">The sequence shown here is derived from an EMBL/GenBank/DDBJ whole genome shotgun (WGS) entry which is preliminary data.</text>
</comment>
<dbReference type="PANTHER" id="PTHR45348:SF2">
    <property type="entry name" value="ZINC-TYPE ALCOHOL DEHYDROGENASE-LIKE PROTEIN C2E1P3.01"/>
    <property type="match status" value="1"/>
</dbReference>
<dbReference type="SUPFAM" id="SSF50129">
    <property type="entry name" value="GroES-like"/>
    <property type="match status" value="1"/>
</dbReference>
<dbReference type="Pfam" id="PF08240">
    <property type="entry name" value="ADH_N"/>
    <property type="match status" value="1"/>
</dbReference>
<name>A0A9P4Y203_CRYP1</name>
<dbReference type="EMBL" id="MU032348">
    <property type="protein sequence ID" value="KAF3764980.1"/>
    <property type="molecule type" value="Genomic_DNA"/>
</dbReference>
<dbReference type="OrthoDB" id="48317at2759"/>
<proteinExistence type="inferred from homology"/>
<dbReference type="InterPro" id="IPR047122">
    <property type="entry name" value="Trans-enoyl_RdTase-like"/>
</dbReference>
<organism evidence="4 5">
    <name type="scientific">Cryphonectria parasitica (strain ATCC 38755 / EP155)</name>
    <dbReference type="NCBI Taxonomy" id="660469"/>
    <lineage>
        <taxon>Eukaryota</taxon>
        <taxon>Fungi</taxon>
        <taxon>Dikarya</taxon>
        <taxon>Ascomycota</taxon>
        <taxon>Pezizomycotina</taxon>
        <taxon>Sordariomycetes</taxon>
        <taxon>Sordariomycetidae</taxon>
        <taxon>Diaporthales</taxon>
        <taxon>Cryphonectriaceae</taxon>
        <taxon>Cryphonectria-Endothia species complex</taxon>
        <taxon>Cryphonectria</taxon>
    </lineage>
</organism>
<accession>A0A9P4Y203</accession>
<dbReference type="InterPro" id="IPR013149">
    <property type="entry name" value="ADH-like_C"/>
</dbReference>
<comment type="similarity">
    <text evidence="1">Belongs to the zinc-containing alcohol dehydrogenase family.</text>
</comment>
<protein>
    <submittedName>
        <fullName evidence="4">GroES-like protein</fullName>
    </submittedName>
</protein>
<dbReference type="PANTHER" id="PTHR45348">
    <property type="entry name" value="HYPOTHETICAL OXIDOREDUCTASE (EUROFUNG)"/>
    <property type="match status" value="1"/>
</dbReference>
<dbReference type="InterPro" id="IPR011032">
    <property type="entry name" value="GroES-like_sf"/>
</dbReference>
<evidence type="ECO:0000259" key="3">
    <source>
        <dbReference type="SMART" id="SM00829"/>
    </source>
</evidence>
<keyword evidence="2" id="KW-0560">Oxidoreductase</keyword>
<dbReference type="InterPro" id="IPR020843">
    <property type="entry name" value="ER"/>
</dbReference>
<dbReference type="SMART" id="SM00829">
    <property type="entry name" value="PKS_ER"/>
    <property type="match status" value="1"/>
</dbReference>
<dbReference type="Gene3D" id="3.90.180.10">
    <property type="entry name" value="Medium-chain alcohol dehydrogenases, catalytic domain"/>
    <property type="match status" value="1"/>
</dbReference>